<sequence>MQTTRTLVMIYSLAPSRQARDKQVFGSRNQQAAVTLFDRLEGRIQSVAGKTGLPTLIIYDHQQPGTTFGERYAAAFTQIFSLGYDQVISVGNDIPALSEHHILQAKEGLDSGQTVFGPSRDGGDYLIALSKSAFEEKSFASLPWRTDRLHEALLQLFAKTSPVTCLEYLVDIDTAESLADSMTQALDLTFRKFLKALLKSLAKIEFHGTCQRFSSLLLFAGPRRAPPQNHLCLD</sequence>
<evidence type="ECO:0000313" key="1">
    <source>
        <dbReference type="EMBL" id="PZV87138.1"/>
    </source>
</evidence>
<dbReference type="InterPro" id="IPR018641">
    <property type="entry name" value="Trfase_1_rSAM/seldom-assoc"/>
</dbReference>
<dbReference type="InterPro" id="IPR029044">
    <property type="entry name" value="Nucleotide-diphossugar_trans"/>
</dbReference>
<dbReference type="EMBL" id="QKTX01000001">
    <property type="protein sequence ID" value="PZV87138.1"/>
    <property type="molecule type" value="Genomic_DNA"/>
</dbReference>
<proteinExistence type="predicted"/>
<name>A0A326S247_9BACT</name>
<dbReference type="AlphaFoldDB" id="A0A326S247"/>
<dbReference type="OrthoDB" id="9798250at2"/>
<keyword evidence="1" id="KW-0808">Transferase</keyword>
<dbReference type="GO" id="GO:0016740">
    <property type="term" value="F:transferase activity"/>
    <property type="evidence" value="ECO:0007669"/>
    <property type="project" value="UniProtKB-KW"/>
</dbReference>
<evidence type="ECO:0000313" key="2">
    <source>
        <dbReference type="Proteomes" id="UP000248917"/>
    </source>
</evidence>
<protein>
    <submittedName>
        <fullName evidence="1">Glycosyltransferase A (GT-A) superfamily protein (DUF2064 family)</fullName>
    </submittedName>
</protein>
<accession>A0A326S247</accession>
<dbReference type="Pfam" id="PF09837">
    <property type="entry name" value="DUF2064"/>
    <property type="match status" value="1"/>
</dbReference>
<gene>
    <name evidence="1" type="ORF">CLV31_10110</name>
</gene>
<dbReference type="PANTHER" id="PTHR36529:SF1">
    <property type="entry name" value="GLYCOSYLTRANSFERASE"/>
    <property type="match status" value="1"/>
</dbReference>
<organism evidence="1 2">
    <name type="scientific">Algoriphagus aquaeductus</name>
    <dbReference type="NCBI Taxonomy" id="475299"/>
    <lineage>
        <taxon>Bacteria</taxon>
        <taxon>Pseudomonadati</taxon>
        <taxon>Bacteroidota</taxon>
        <taxon>Cytophagia</taxon>
        <taxon>Cytophagales</taxon>
        <taxon>Cyclobacteriaceae</taxon>
        <taxon>Algoriphagus</taxon>
    </lineage>
</organism>
<keyword evidence="2" id="KW-1185">Reference proteome</keyword>
<comment type="caution">
    <text evidence="1">The sequence shown here is derived from an EMBL/GenBank/DDBJ whole genome shotgun (WGS) entry which is preliminary data.</text>
</comment>
<reference evidence="1 2" key="1">
    <citation type="submission" date="2018-06" db="EMBL/GenBank/DDBJ databases">
        <title>Genomic Encyclopedia of Archaeal and Bacterial Type Strains, Phase II (KMG-II): from individual species to whole genera.</title>
        <authorList>
            <person name="Goeker M."/>
        </authorList>
    </citation>
    <scope>NUCLEOTIDE SEQUENCE [LARGE SCALE GENOMIC DNA]</scope>
    <source>
        <strain evidence="1 2">T4</strain>
    </source>
</reference>
<dbReference type="RefSeq" id="WP_111390835.1">
    <property type="nucleotide sequence ID" value="NZ_QKTX01000001.1"/>
</dbReference>
<dbReference type="PANTHER" id="PTHR36529">
    <property type="entry name" value="SLL1095 PROTEIN"/>
    <property type="match status" value="1"/>
</dbReference>
<dbReference type="Proteomes" id="UP000248917">
    <property type="component" value="Unassembled WGS sequence"/>
</dbReference>
<dbReference type="Gene3D" id="3.90.550.10">
    <property type="entry name" value="Spore Coat Polysaccharide Biosynthesis Protein SpsA, Chain A"/>
    <property type="match status" value="1"/>
</dbReference>
<dbReference type="SUPFAM" id="SSF53448">
    <property type="entry name" value="Nucleotide-diphospho-sugar transferases"/>
    <property type="match status" value="1"/>
</dbReference>